<evidence type="ECO:0000256" key="3">
    <source>
        <dbReference type="RuleBase" id="RU362118"/>
    </source>
</evidence>
<proteinExistence type="inferred from homology"/>
<dbReference type="GO" id="GO:0019346">
    <property type="term" value="P:transsulfuration"/>
    <property type="evidence" value="ECO:0007669"/>
    <property type="project" value="InterPro"/>
</dbReference>
<organism evidence="5 6">
    <name type="scientific">Ensete ventricosum</name>
    <name type="common">Abyssinian banana</name>
    <name type="synonym">Musa ensete</name>
    <dbReference type="NCBI Taxonomy" id="4639"/>
    <lineage>
        <taxon>Eukaryota</taxon>
        <taxon>Viridiplantae</taxon>
        <taxon>Streptophyta</taxon>
        <taxon>Embryophyta</taxon>
        <taxon>Tracheophyta</taxon>
        <taxon>Spermatophyta</taxon>
        <taxon>Magnoliopsida</taxon>
        <taxon>Liliopsida</taxon>
        <taxon>Zingiberales</taxon>
        <taxon>Musaceae</taxon>
        <taxon>Ensete</taxon>
    </lineage>
</organism>
<evidence type="ECO:0000256" key="4">
    <source>
        <dbReference type="SAM" id="Phobius"/>
    </source>
</evidence>
<dbReference type="AlphaFoldDB" id="A0A426X3K1"/>
<dbReference type="InterPro" id="IPR015424">
    <property type="entry name" value="PyrdxlP-dep_Trfase"/>
</dbReference>
<evidence type="ECO:0000256" key="1">
    <source>
        <dbReference type="ARBA" id="ARBA00001933"/>
    </source>
</evidence>
<dbReference type="InterPro" id="IPR000277">
    <property type="entry name" value="Cys/Met-Metab_PyrdxlP-dep_enz"/>
</dbReference>
<dbReference type="GO" id="GO:0003962">
    <property type="term" value="F:cystathionine gamma-synthase activity"/>
    <property type="evidence" value="ECO:0007669"/>
    <property type="project" value="InterPro"/>
</dbReference>
<evidence type="ECO:0000256" key="2">
    <source>
        <dbReference type="ARBA" id="ARBA00022898"/>
    </source>
</evidence>
<dbReference type="GO" id="GO:0009086">
    <property type="term" value="P:methionine biosynthetic process"/>
    <property type="evidence" value="ECO:0007669"/>
    <property type="project" value="InterPro"/>
</dbReference>
<gene>
    <name evidence="5" type="ORF">B296_00057472</name>
</gene>
<evidence type="ECO:0000313" key="6">
    <source>
        <dbReference type="Proteomes" id="UP000287651"/>
    </source>
</evidence>
<dbReference type="Pfam" id="PF01053">
    <property type="entry name" value="Cys_Met_Meta_PP"/>
    <property type="match status" value="1"/>
</dbReference>
<protein>
    <recommendedName>
        <fullName evidence="7">Cystathionine gamma-synthase</fullName>
    </recommendedName>
</protein>
<feature type="transmembrane region" description="Helical" evidence="4">
    <location>
        <begin position="154"/>
        <end position="180"/>
    </location>
</feature>
<accession>A0A426X3K1</accession>
<keyword evidence="2 3" id="KW-0663">Pyridoxal phosphate</keyword>
<dbReference type="PANTHER" id="PTHR43379:SF1">
    <property type="entry name" value="CYSTATHIONINE GAMMA-SYNTHASE 1, CHLOROPLASTIC-RELATED"/>
    <property type="match status" value="1"/>
</dbReference>
<dbReference type="GO" id="GO:0030170">
    <property type="term" value="F:pyridoxal phosphate binding"/>
    <property type="evidence" value="ECO:0007669"/>
    <property type="project" value="InterPro"/>
</dbReference>
<name>A0A426X3K1_ENSVE</name>
<evidence type="ECO:0000313" key="5">
    <source>
        <dbReference type="EMBL" id="RRT34039.1"/>
    </source>
</evidence>
<dbReference type="EMBL" id="AMZH03027685">
    <property type="protein sequence ID" value="RRT34039.1"/>
    <property type="molecule type" value="Genomic_DNA"/>
</dbReference>
<comment type="caution">
    <text evidence="5">The sequence shown here is derived from an EMBL/GenBank/DDBJ whole genome shotgun (WGS) entry which is preliminary data.</text>
</comment>
<comment type="similarity">
    <text evidence="3">Belongs to the trans-sulfuration enzymes family.</text>
</comment>
<evidence type="ECO:0008006" key="7">
    <source>
        <dbReference type="Google" id="ProtNLM"/>
    </source>
</evidence>
<dbReference type="Proteomes" id="UP000287651">
    <property type="component" value="Unassembled WGS sequence"/>
</dbReference>
<dbReference type="InterPro" id="IPR015421">
    <property type="entry name" value="PyrdxlP-dep_Trfase_major"/>
</dbReference>
<sequence length="272" mass="29709">MAISSALCLPSTPHSKPYFSAADCRSSDSGARPRIEMPAASSLRGVRASPLILRFPPNFVRQLSIKARRNCSNIGLAQIVAASWSNGPPAFDGPPSAASSDASAVPDAAGAAGSATVGGRRSPLRCLVGRFCSSRRGGGGWMRKLLPFQRPQRYSALMGALRFMLVQNLQFVMSCFLLLADFGYLSQRERLGRGITTDSITTPVVNTSAYWFNNSDELIDFKENRHASFEYGRYGNPTTQALEEKMRCILVFMSWISILFADPQCSLMLLHL</sequence>
<reference evidence="5 6" key="1">
    <citation type="journal article" date="2014" name="Agronomy (Basel)">
        <title>A Draft Genome Sequence for Ensete ventricosum, the Drought-Tolerant Tree Against Hunger.</title>
        <authorList>
            <person name="Harrison J."/>
            <person name="Moore K.A."/>
            <person name="Paszkiewicz K."/>
            <person name="Jones T."/>
            <person name="Grant M."/>
            <person name="Ambacheew D."/>
            <person name="Muzemil S."/>
            <person name="Studholme D.J."/>
        </authorList>
    </citation>
    <scope>NUCLEOTIDE SEQUENCE [LARGE SCALE GENOMIC DNA]</scope>
</reference>
<feature type="transmembrane region" description="Helical" evidence="4">
    <location>
        <begin position="249"/>
        <end position="270"/>
    </location>
</feature>
<dbReference type="GO" id="GO:0009507">
    <property type="term" value="C:chloroplast"/>
    <property type="evidence" value="ECO:0007669"/>
    <property type="project" value="TreeGrafter"/>
</dbReference>
<dbReference type="PANTHER" id="PTHR43379">
    <property type="entry name" value="CYSTATHIONINE GAMMA-SYNTHASE"/>
    <property type="match status" value="1"/>
</dbReference>
<dbReference type="InterPro" id="IPR044639">
    <property type="entry name" value="CGS1/2"/>
</dbReference>
<keyword evidence="4" id="KW-0812">Transmembrane</keyword>
<dbReference type="Gene3D" id="3.40.640.10">
    <property type="entry name" value="Type I PLP-dependent aspartate aminotransferase-like (Major domain)"/>
    <property type="match status" value="1"/>
</dbReference>
<keyword evidence="4" id="KW-1133">Transmembrane helix</keyword>
<dbReference type="SUPFAM" id="SSF53383">
    <property type="entry name" value="PLP-dependent transferases"/>
    <property type="match status" value="1"/>
</dbReference>
<keyword evidence="4" id="KW-0472">Membrane</keyword>
<comment type="cofactor">
    <cofactor evidence="1 3">
        <name>pyridoxal 5'-phosphate</name>
        <dbReference type="ChEBI" id="CHEBI:597326"/>
    </cofactor>
</comment>